<evidence type="ECO:0000313" key="2">
    <source>
        <dbReference type="EMBL" id="CAD0096651.1"/>
    </source>
</evidence>
<evidence type="ECO:0008006" key="4">
    <source>
        <dbReference type="Google" id="ProtNLM"/>
    </source>
</evidence>
<gene>
    <name evidence="2" type="ORF">AWRI4619_LOCUS9386</name>
</gene>
<dbReference type="InterPro" id="IPR023296">
    <property type="entry name" value="Glyco_hydro_beta-prop_sf"/>
</dbReference>
<sequence>MAFRCLKFMSILAVGLLPAVAADDFSIADNTTVQKREITLTPVMNGLNFPDPSVIRIGNEWWAFSTMSHYNGKRVHVPMAHTYDYFTWTNNTRWVVYKIDGNAIGEGGSCNNMVKPIVSTPIMLQQVSTNDGFTKIGLPTPLIVNDPADGPYVEAPSLTKMPDGTYVLYYSSNCFVTPLYDVSYATSRDIRGPYKKFGGLIRTGTYGLVAPGGLDMAINGDHAVFHANWKGGRAMFTALIRGQGNQSQVYVKGS</sequence>
<keyword evidence="1" id="KW-0732">Signal</keyword>
<proteinExistence type="predicted"/>
<accession>A0A9N8K0G7</accession>
<dbReference type="InterPro" id="IPR051795">
    <property type="entry name" value="Glycosyl_Hydrlase_43"/>
</dbReference>
<evidence type="ECO:0000256" key="1">
    <source>
        <dbReference type="SAM" id="SignalP"/>
    </source>
</evidence>
<feature type="signal peptide" evidence="1">
    <location>
        <begin position="1"/>
        <end position="22"/>
    </location>
</feature>
<feature type="chain" id="PRO_5040117735" description="Glycoside hydrolase family 43 protein" evidence="1">
    <location>
        <begin position="23"/>
        <end position="254"/>
    </location>
</feature>
<dbReference type="Proteomes" id="UP000716446">
    <property type="component" value="Unassembled WGS sequence"/>
</dbReference>
<dbReference type="EMBL" id="CAIJEN010000017">
    <property type="protein sequence ID" value="CAD0096651.1"/>
    <property type="molecule type" value="Genomic_DNA"/>
</dbReference>
<protein>
    <recommendedName>
        <fullName evidence="4">Glycoside hydrolase family 43 protein</fullName>
    </recommendedName>
</protein>
<dbReference type="AlphaFoldDB" id="A0A9N8K0G7"/>
<comment type="caution">
    <text evidence="2">The sequence shown here is derived from an EMBL/GenBank/DDBJ whole genome shotgun (WGS) entry which is preliminary data.</text>
</comment>
<evidence type="ECO:0000313" key="3">
    <source>
        <dbReference type="Proteomes" id="UP000716446"/>
    </source>
</evidence>
<name>A0A9N8K0G7_9PEZI</name>
<dbReference type="SUPFAM" id="SSF75005">
    <property type="entry name" value="Arabinanase/levansucrase/invertase"/>
    <property type="match status" value="1"/>
</dbReference>
<dbReference type="PANTHER" id="PTHR42812">
    <property type="entry name" value="BETA-XYLOSIDASE"/>
    <property type="match status" value="1"/>
</dbReference>
<keyword evidence="3" id="KW-1185">Reference proteome</keyword>
<reference evidence="2" key="1">
    <citation type="submission" date="2020-06" db="EMBL/GenBank/DDBJ databases">
        <authorList>
            <person name="Onetto C."/>
        </authorList>
    </citation>
    <scope>NUCLEOTIDE SEQUENCE</scope>
</reference>
<dbReference type="Gene3D" id="2.115.10.20">
    <property type="entry name" value="Glycosyl hydrolase domain, family 43"/>
    <property type="match status" value="2"/>
</dbReference>
<dbReference type="PANTHER" id="PTHR42812:SF12">
    <property type="entry name" value="BETA-XYLOSIDASE-RELATED"/>
    <property type="match status" value="1"/>
</dbReference>
<organism evidence="2 3">
    <name type="scientific">Aureobasidium vineae</name>
    <dbReference type="NCBI Taxonomy" id="2773715"/>
    <lineage>
        <taxon>Eukaryota</taxon>
        <taxon>Fungi</taxon>
        <taxon>Dikarya</taxon>
        <taxon>Ascomycota</taxon>
        <taxon>Pezizomycotina</taxon>
        <taxon>Dothideomycetes</taxon>
        <taxon>Dothideomycetidae</taxon>
        <taxon>Dothideales</taxon>
        <taxon>Saccotheciaceae</taxon>
        <taxon>Aureobasidium</taxon>
    </lineage>
</organism>